<sequence>MFGSNKKQIERIFQSNVRLEQLGFMEQLDREVAVIMDNDTISIDKVVYMCITPDSLNQTVKELMEKNKKQYTYAQTVLGIVVDNVIQQESNQVLIISGLLPRALIITKEDLLLLKDVIDSFCIMYAAARNNMNNDKAYDLLKEKTVYIIGTLLLPNMNKGDTFGIEIMRREVENGQEYEAVKCFLTKENAEKYNPSKREISPVTVAQIKEFYGNVIIEPHRNYWIEF</sequence>
<accession>A0A371AST4</accession>
<dbReference type="EMBL" id="QRCT01000049">
    <property type="protein sequence ID" value="RDU22609.1"/>
    <property type="molecule type" value="Genomic_DNA"/>
</dbReference>
<reference evidence="1 2" key="1">
    <citation type="submission" date="2018-07" db="EMBL/GenBank/DDBJ databases">
        <title>Anaerosacharophilus polymeroproducens gen. nov. sp. nov., an anaerobic bacterium isolated from salt field.</title>
        <authorList>
            <person name="Kim W."/>
            <person name="Yang S.-H."/>
            <person name="Oh J."/>
            <person name="Lee J.-H."/>
            <person name="Kwon K.K."/>
        </authorList>
    </citation>
    <scope>NUCLEOTIDE SEQUENCE [LARGE SCALE GENOMIC DNA]</scope>
    <source>
        <strain evidence="1 2">MCWD5</strain>
    </source>
</reference>
<dbReference type="Proteomes" id="UP000255036">
    <property type="component" value="Unassembled WGS sequence"/>
</dbReference>
<gene>
    <name evidence="1" type="ORF">DWV06_15150</name>
</gene>
<organism evidence="1 2">
    <name type="scientific">Anaerosacchariphilus polymeriproducens</name>
    <dbReference type="NCBI Taxonomy" id="1812858"/>
    <lineage>
        <taxon>Bacteria</taxon>
        <taxon>Bacillati</taxon>
        <taxon>Bacillota</taxon>
        <taxon>Clostridia</taxon>
        <taxon>Lachnospirales</taxon>
        <taxon>Lachnospiraceae</taxon>
        <taxon>Anaerosacchariphilus</taxon>
    </lineage>
</organism>
<evidence type="ECO:0000313" key="2">
    <source>
        <dbReference type="Proteomes" id="UP000255036"/>
    </source>
</evidence>
<comment type="caution">
    <text evidence="1">The sequence shown here is derived from an EMBL/GenBank/DDBJ whole genome shotgun (WGS) entry which is preliminary data.</text>
</comment>
<evidence type="ECO:0000313" key="1">
    <source>
        <dbReference type="EMBL" id="RDU22609.1"/>
    </source>
</evidence>
<protein>
    <submittedName>
        <fullName evidence="1">Uncharacterized protein</fullName>
    </submittedName>
</protein>
<name>A0A371AST4_9FIRM</name>
<dbReference type="RefSeq" id="WP_115483019.1">
    <property type="nucleotide sequence ID" value="NZ_QRCT01000049.1"/>
</dbReference>
<keyword evidence="2" id="KW-1185">Reference proteome</keyword>
<proteinExistence type="predicted"/>
<dbReference type="OrthoDB" id="2219731at2"/>
<dbReference type="AlphaFoldDB" id="A0A371AST4"/>